<comment type="caution">
    <text evidence="1">The sequence shown here is derived from an EMBL/GenBank/DDBJ whole genome shotgun (WGS) entry which is preliminary data.</text>
</comment>
<protein>
    <recommendedName>
        <fullName evidence="3">Fimbrillin-A associated anchor s Mfa1 and Mfa2 family protein</fullName>
    </recommendedName>
</protein>
<accession>A0A3E5B500</accession>
<name>A0A3E5B500_9BACE</name>
<dbReference type="AlphaFoldDB" id="A0A3E5B500"/>
<gene>
    <name evidence="1" type="ORF">DXB65_17885</name>
</gene>
<organism evidence="1 2">
    <name type="scientific">Bacteroides oleiciplenus</name>
    <dbReference type="NCBI Taxonomy" id="626931"/>
    <lineage>
        <taxon>Bacteria</taxon>
        <taxon>Pseudomonadati</taxon>
        <taxon>Bacteroidota</taxon>
        <taxon>Bacteroidia</taxon>
        <taxon>Bacteroidales</taxon>
        <taxon>Bacteroidaceae</taxon>
        <taxon>Bacteroides</taxon>
    </lineage>
</organism>
<dbReference type="EMBL" id="QSUL01000013">
    <property type="protein sequence ID" value="RGN32636.1"/>
    <property type="molecule type" value="Genomic_DNA"/>
</dbReference>
<dbReference type="Proteomes" id="UP000260983">
    <property type="component" value="Unassembled WGS sequence"/>
</dbReference>
<evidence type="ECO:0008006" key="3">
    <source>
        <dbReference type="Google" id="ProtNLM"/>
    </source>
</evidence>
<sequence length="524" mass="56731">MIMHGMVFNNIIIEMKIARFVIAGFFFSFLFAGCDKEDVNLPEPPSGNQSLEEGASDIPDGYFEVVFLPKESPDTRTAISGSDSRVRSIRYVIYKSTGEYVKEKVVLKTTDAIPVWPLATLRDTLPKGQYTAVFLANMDKMQFPILGTGGMGYSDILMNYQTTRANARINLPGSDFTDSSEFYFASVNFSNASPQPSVLLQRIITMLNLRRVFVDSQTALNSLTNNIVTQIGYKNIIKTTVQGLLPGLLKTAMDLGTVGNAVYVVVGGLDAAVNLVVGVLVQPVTDALYNLLLQQLVNEIGRTLSGNATQDGALGALGNLLNPWRGSDAAYALVTINNFPKTMDLDLNVTDTYSGDHRFRYSFTPTPGTTNSEKDILIRGFHGVFNVREVHVAKPGLISGLLVDEVIDGNLLLNGALVNITDPIQATVETNYRYRADYSFVSLGLKSYAQQTDGNHSLTLSVKLSNIANLDGVLGGIPLLGPVLNATIKGLIGNVTVSVPVNLPLLGADNLSLSGSWKTPPVKY</sequence>
<evidence type="ECO:0000313" key="1">
    <source>
        <dbReference type="EMBL" id="RGN32636.1"/>
    </source>
</evidence>
<reference evidence="1 2" key="1">
    <citation type="submission" date="2018-08" db="EMBL/GenBank/DDBJ databases">
        <title>A genome reference for cultivated species of the human gut microbiota.</title>
        <authorList>
            <person name="Zou Y."/>
            <person name="Xue W."/>
            <person name="Luo G."/>
        </authorList>
    </citation>
    <scope>NUCLEOTIDE SEQUENCE [LARGE SCALE GENOMIC DNA]</scope>
    <source>
        <strain evidence="1 2">OM05-15BH</strain>
    </source>
</reference>
<evidence type="ECO:0000313" key="2">
    <source>
        <dbReference type="Proteomes" id="UP000260983"/>
    </source>
</evidence>
<proteinExistence type="predicted"/>